<proteinExistence type="predicted"/>
<accession>A0A833CH46</accession>
<comment type="caution">
    <text evidence="1">The sequence shown here is derived from an EMBL/GenBank/DDBJ whole genome shotgun (WGS) entry which is preliminary data.</text>
</comment>
<organism evidence="1 2">
    <name type="scientific">Brucella tritici</name>
    <dbReference type="NCBI Taxonomy" id="94626"/>
    <lineage>
        <taxon>Bacteria</taxon>
        <taxon>Pseudomonadati</taxon>
        <taxon>Pseudomonadota</taxon>
        <taxon>Alphaproteobacteria</taxon>
        <taxon>Hyphomicrobiales</taxon>
        <taxon>Brucellaceae</taxon>
        <taxon>Brucella/Ochrobactrum group</taxon>
        <taxon>Brucella</taxon>
    </lineage>
</organism>
<keyword evidence="2" id="KW-1185">Reference proteome</keyword>
<protein>
    <submittedName>
        <fullName evidence="1">Uncharacterized protein</fullName>
    </submittedName>
</protein>
<dbReference type="EMBL" id="WBWA01000051">
    <property type="protein sequence ID" value="KAB2661447.1"/>
    <property type="molecule type" value="Genomic_DNA"/>
</dbReference>
<dbReference type="Proteomes" id="UP000430843">
    <property type="component" value="Unassembled WGS sequence"/>
</dbReference>
<reference evidence="1 2" key="1">
    <citation type="submission" date="2019-09" db="EMBL/GenBank/DDBJ databases">
        <title>Taxonomic organization of the family Brucellaceae based on a phylogenomic approach.</title>
        <authorList>
            <person name="Leclercq S."/>
            <person name="Cloeckaert A."/>
            <person name="Zygmunt M.S."/>
        </authorList>
    </citation>
    <scope>NUCLEOTIDE SEQUENCE [LARGE SCALE GENOMIC DNA]</scope>
    <source>
        <strain evidence="1 2">LMG 18957</strain>
    </source>
</reference>
<dbReference type="RefSeq" id="WP_151679013.1">
    <property type="nucleotide sequence ID" value="NZ_WBWA01000051.1"/>
</dbReference>
<sequence>MTLVEVLYLKWLDAHHTRLGGEIVTEEYGPVPICIAENYDVEYGKVLWKDALAGKYGAIAEYVSPPPPTPEQLRAEMPSKTSVEFRAALRRVRTESVPEGIYAEDLIAKIELISDRDLREEALDYFERGSYFERTNPWVDILGAMFDLTPEDIDYWWMQ</sequence>
<gene>
    <name evidence="1" type="ORF">F9K91_24935</name>
</gene>
<evidence type="ECO:0000313" key="2">
    <source>
        <dbReference type="Proteomes" id="UP000430843"/>
    </source>
</evidence>
<name>A0A833CH46_9HYPH</name>
<evidence type="ECO:0000313" key="1">
    <source>
        <dbReference type="EMBL" id="KAB2661447.1"/>
    </source>
</evidence>
<dbReference type="AlphaFoldDB" id="A0A833CH46"/>